<dbReference type="InterPro" id="IPR038765">
    <property type="entry name" value="Papain-like_cys_pep_sf"/>
</dbReference>
<accession>A0AAV1CWF7</accession>
<evidence type="ECO:0000259" key="1">
    <source>
        <dbReference type="Pfam" id="PF00112"/>
    </source>
</evidence>
<feature type="domain" description="Peptidase C1A papain C-terminal" evidence="1">
    <location>
        <begin position="56"/>
        <end position="104"/>
    </location>
</feature>
<reference evidence="2" key="1">
    <citation type="submission" date="2023-03" db="EMBL/GenBank/DDBJ databases">
        <authorList>
            <person name="Julca I."/>
        </authorList>
    </citation>
    <scope>NUCLEOTIDE SEQUENCE</scope>
</reference>
<protein>
    <submittedName>
        <fullName evidence="2">OLC1v1036874C1</fullName>
    </submittedName>
</protein>
<dbReference type="Proteomes" id="UP001161247">
    <property type="component" value="Chromosome 3"/>
</dbReference>
<dbReference type="GO" id="GO:0006508">
    <property type="term" value="P:proteolysis"/>
    <property type="evidence" value="ECO:0007669"/>
    <property type="project" value="InterPro"/>
</dbReference>
<name>A0AAV1CWF7_OLDCO</name>
<gene>
    <name evidence="2" type="ORF">OLC1_LOCUS9897</name>
</gene>
<organism evidence="2 3">
    <name type="scientific">Oldenlandia corymbosa var. corymbosa</name>
    <dbReference type="NCBI Taxonomy" id="529605"/>
    <lineage>
        <taxon>Eukaryota</taxon>
        <taxon>Viridiplantae</taxon>
        <taxon>Streptophyta</taxon>
        <taxon>Embryophyta</taxon>
        <taxon>Tracheophyta</taxon>
        <taxon>Spermatophyta</taxon>
        <taxon>Magnoliopsida</taxon>
        <taxon>eudicotyledons</taxon>
        <taxon>Gunneridae</taxon>
        <taxon>Pentapetalae</taxon>
        <taxon>asterids</taxon>
        <taxon>lamiids</taxon>
        <taxon>Gentianales</taxon>
        <taxon>Rubiaceae</taxon>
        <taxon>Rubioideae</taxon>
        <taxon>Spermacoceae</taxon>
        <taxon>Hedyotis-Oldenlandia complex</taxon>
        <taxon>Oldenlandia</taxon>
    </lineage>
</organism>
<keyword evidence="3" id="KW-1185">Reference proteome</keyword>
<dbReference type="InterPro" id="IPR000668">
    <property type="entry name" value="Peptidase_C1A_C"/>
</dbReference>
<dbReference type="Pfam" id="PF00112">
    <property type="entry name" value="Peptidase_C1"/>
    <property type="match status" value="1"/>
</dbReference>
<proteinExistence type="predicted"/>
<dbReference type="EMBL" id="OX459120">
    <property type="protein sequence ID" value="CAI9099970.1"/>
    <property type="molecule type" value="Genomic_DNA"/>
</dbReference>
<dbReference type="Gene3D" id="3.90.70.10">
    <property type="entry name" value="Cysteine proteinases"/>
    <property type="match status" value="1"/>
</dbReference>
<dbReference type="GO" id="GO:0008234">
    <property type="term" value="F:cysteine-type peptidase activity"/>
    <property type="evidence" value="ECO:0007669"/>
    <property type="project" value="InterPro"/>
</dbReference>
<evidence type="ECO:0000313" key="3">
    <source>
        <dbReference type="Proteomes" id="UP001161247"/>
    </source>
</evidence>
<sequence length="107" mass="11635">MSAEAGPLLAVACMADEESRAHTSSSDLHQQCCGLGTSATLTASRIFTHPKQDIRVDYDKTKEDQGHEGGDEEDAFEFIIKNKGVASEAAYPYTEANGKCKKEKRPL</sequence>
<dbReference type="AlphaFoldDB" id="A0AAV1CWF7"/>
<evidence type="ECO:0000313" key="2">
    <source>
        <dbReference type="EMBL" id="CAI9099970.1"/>
    </source>
</evidence>
<dbReference type="SUPFAM" id="SSF54001">
    <property type="entry name" value="Cysteine proteinases"/>
    <property type="match status" value="1"/>
</dbReference>